<dbReference type="SUPFAM" id="SSF48613">
    <property type="entry name" value="Heme oxygenase-like"/>
    <property type="match status" value="1"/>
</dbReference>
<dbReference type="InterPro" id="IPR016084">
    <property type="entry name" value="Haem_Oase-like_multi-hlx"/>
</dbReference>
<gene>
    <name evidence="5" type="ORF">K504DRAFT_466666</name>
</gene>
<dbReference type="GO" id="GO:0006788">
    <property type="term" value="P:heme oxidation"/>
    <property type="evidence" value="ECO:0007669"/>
    <property type="project" value="InterPro"/>
</dbReference>
<dbReference type="PANTHER" id="PTHR10720:SF0">
    <property type="entry name" value="HEME OXYGENASE"/>
    <property type="match status" value="1"/>
</dbReference>
<evidence type="ECO:0000256" key="1">
    <source>
        <dbReference type="ARBA" id="ARBA00022617"/>
    </source>
</evidence>
<keyword evidence="1" id="KW-0349">Heme</keyword>
<reference evidence="5" key="1">
    <citation type="journal article" date="2020" name="Stud. Mycol.">
        <title>101 Dothideomycetes genomes: a test case for predicting lifestyles and emergence of pathogens.</title>
        <authorList>
            <person name="Haridas S."/>
            <person name="Albert R."/>
            <person name="Binder M."/>
            <person name="Bloem J."/>
            <person name="Labutti K."/>
            <person name="Salamov A."/>
            <person name="Andreopoulos B."/>
            <person name="Baker S."/>
            <person name="Barry K."/>
            <person name="Bills G."/>
            <person name="Bluhm B."/>
            <person name="Cannon C."/>
            <person name="Castanera R."/>
            <person name="Culley D."/>
            <person name="Daum C."/>
            <person name="Ezra D."/>
            <person name="Gonzalez J."/>
            <person name="Henrissat B."/>
            <person name="Kuo A."/>
            <person name="Liang C."/>
            <person name="Lipzen A."/>
            <person name="Lutzoni F."/>
            <person name="Magnuson J."/>
            <person name="Mondo S."/>
            <person name="Nolan M."/>
            <person name="Ohm R."/>
            <person name="Pangilinan J."/>
            <person name="Park H.-J."/>
            <person name="Ramirez L."/>
            <person name="Alfaro M."/>
            <person name="Sun H."/>
            <person name="Tritt A."/>
            <person name="Yoshinaga Y."/>
            <person name="Zwiers L.-H."/>
            <person name="Turgeon B."/>
            <person name="Goodwin S."/>
            <person name="Spatafora J."/>
            <person name="Crous P."/>
            <person name="Grigoriev I."/>
        </authorList>
    </citation>
    <scope>NUCLEOTIDE SEQUENCE</scope>
    <source>
        <strain evidence="5">CBS 279.74</strain>
    </source>
</reference>
<evidence type="ECO:0000256" key="4">
    <source>
        <dbReference type="SAM" id="MobiDB-lite"/>
    </source>
</evidence>
<name>A0A6G1KD10_9PLEO</name>
<evidence type="ECO:0000256" key="2">
    <source>
        <dbReference type="ARBA" id="ARBA00022723"/>
    </source>
</evidence>
<dbReference type="CDD" id="cd19165">
    <property type="entry name" value="HemeO"/>
    <property type="match status" value="1"/>
</dbReference>
<dbReference type="PANTHER" id="PTHR10720">
    <property type="entry name" value="HEME OXYGENASE"/>
    <property type="match status" value="1"/>
</dbReference>
<dbReference type="Gene3D" id="1.20.910.10">
    <property type="entry name" value="Heme oxygenase-like"/>
    <property type="match status" value="1"/>
</dbReference>
<dbReference type="GO" id="GO:0046872">
    <property type="term" value="F:metal ion binding"/>
    <property type="evidence" value="ECO:0007669"/>
    <property type="project" value="UniProtKB-KW"/>
</dbReference>
<dbReference type="Proteomes" id="UP000799428">
    <property type="component" value="Unassembled WGS sequence"/>
</dbReference>
<accession>A0A6G1KD10</accession>
<sequence>MNKDDMVNDTLQPTTLSGEINAATRSLHTNLNRLITSRLPLSLPPHATDPTPYITGLIHFAHIFLTFESLWADLTPVPSATSPPPTSPLLSFLLVNPYDTSDPHSFISSPPTLRMIDFLRDLRPTGLTRSARLKGDLEALTGLTSTDLSVLLAQYPGDKVAQYCAHIRSVVGRKPHTLVAYAWCYYMAVFSGGRWIRGELLKATPEFWRAAILAEDSNEGTPAVPLSERGLSLWHFDGAFDGEDIKSEFKLRLSEAETFFTEDERIDVIEEAKQIFVRSAQLVYELDEQLGTDIEALRYGETRQTPKPQHHASAKENGADGEKNDVTVPKDLSQAIVMWLKRPEVTGTVVALGCLLCVALLSLEDFV</sequence>
<dbReference type="OrthoDB" id="652091at2759"/>
<evidence type="ECO:0000313" key="6">
    <source>
        <dbReference type="Proteomes" id="UP000799428"/>
    </source>
</evidence>
<dbReference type="InterPro" id="IPR002051">
    <property type="entry name" value="Haem_Oase"/>
</dbReference>
<keyword evidence="3" id="KW-0408">Iron</keyword>
<feature type="compositionally biased region" description="Basic and acidic residues" evidence="4">
    <location>
        <begin position="313"/>
        <end position="325"/>
    </location>
</feature>
<keyword evidence="6" id="KW-1185">Reference proteome</keyword>
<organism evidence="5 6">
    <name type="scientific">Pleomassaria siparia CBS 279.74</name>
    <dbReference type="NCBI Taxonomy" id="1314801"/>
    <lineage>
        <taxon>Eukaryota</taxon>
        <taxon>Fungi</taxon>
        <taxon>Dikarya</taxon>
        <taxon>Ascomycota</taxon>
        <taxon>Pezizomycotina</taxon>
        <taxon>Dothideomycetes</taxon>
        <taxon>Pleosporomycetidae</taxon>
        <taxon>Pleosporales</taxon>
        <taxon>Pleomassariaceae</taxon>
        <taxon>Pleomassaria</taxon>
    </lineage>
</organism>
<proteinExistence type="predicted"/>
<evidence type="ECO:0000256" key="3">
    <source>
        <dbReference type="ARBA" id="ARBA00023004"/>
    </source>
</evidence>
<evidence type="ECO:0000313" key="5">
    <source>
        <dbReference type="EMBL" id="KAF2710247.1"/>
    </source>
</evidence>
<dbReference type="GO" id="GO:0004392">
    <property type="term" value="F:heme oxygenase (decyclizing) activity"/>
    <property type="evidence" value="ECO:0007669"/>
    <property type="project" value="InterPro"/>
</dbReference>
<dbReference type="AlphaFoldDB" id="A0A6G1KD10"/>
<dbReference type="Pfam" id="PF01126">
    <property type="entry name" value="Heme_oxygenase"/>
    <property type="match status" value="1"/>
</dbReference>
<dbReference type="EMBL" id="MU005769">
    <property type="protein sequence ID" value="KAF2710247.1"/>
    <property type="molecule type" value="Genomic_DNA"/>
</dbReference>
<protein>
    <submittedName>
        <fullName evidence="5">Heme oxygenase-like protein</fullName>
    </submittedName>
</protein>
<dbReference type="InterPro" id="IPR016053">
    <property type="entry name" value="Haem_Oase-like"/>
</dbReference>
<keyword evidence="2" id="KW-0479">Metal-binding</keyword>
<feature type="region of interest" description="Disordered" evidence="4">
    <location>
        <begin position="302"/>
        <end position="326"/>
    </location>
</feature>